<dbReference type="PANTHER" id="PTHR18934:SF145">
    <property type="entry name" value="ATP-DEPENDENT RNA HELICASE DHX57-RELATED"/>
    <property type="match status" value="1"/>
</dbReference>
<dbReference type="GO" id="GO:0005524">
    <property type="term" value="F:ATP binding"/>
    <property type="evidence" value="ECO:0007669"/>
    <property type="project" value="UniProtKB-KW"/>
</dbReference>
<dbReference type="EC" id="3.6.4.13" evidence="2"/>
<evidence type="ECO:0000256" key="2">
    <source>
        <dbReference type="ARBA" id="ARBA00012552"/>
    </source>
</evidence>
<dbReference type="Gene3D" id="3.40.50.300">
    <property type="entry name" value="P-loop containing nucleotide triphosphate hydrolases"/>
    <property type="match status" value="1"/>
</dbReference>
<keyword evidence="3" id="KW-0547">Nucleotide-binding</keyword>
<evidence type="ECO:0000259" key="8">
    <source>
        <dbReference type="PROSITE" id="PS51194"/>
    </source>
</evidence>
<keyword evidence="6" id="KW-0067">ATP-binding</keyword>
<keyword evidence="4" id="KW-0378">Hydrolase</keyword>
<evidence type="ECO:0000256" key="1">
    <source>
        <dbReference type="ARBA" id="ARBA00008792"/>
    </source>
</evidence>
<dbReference type="GO" id="GO:0003724">
    <property type="term" value="F:RNA helicase activity"/>
    <property type="evidence" value="ECO:0007669"/>
    <property type="project" value="UniProtKB-EC"/>
</dbReference>
<evidence type="ECO:0000256" key="4">
    <source>
        <dbReference type="ARBA" id="ARBA00022801"/>
    </source>
</evidence>
<dbReference type="InterPro" id="IPR001650">
    <property type="entry name" value="Helicase_C-like"/>
</dbReference>
<dbReference type="OrthoDB" id="5600252at2759"/>
<keyword evidence="10" id="KW-1185">Reference proteome</keyword>
<keyword evidence="5" id="KW-0347">Helicase</keyword>
<protein>
    <recommendedName>
        <fullName evidence="2">RNA helicase</fullName>
        <ecNumber evidence="2">3.6.4.13</ecNumber>
    </recommendedName>
</protein>
<accession>A0A9Q1EGK7</accession>
<dbReference type="InterPro" id="IPR027417">
    <property type="entry name" value="P-loop_NTPase"/>
</dbReference>
<dbReference type="Pfam" id="PF00271">
    <property type="entry name" value="Helicase_C"/>
    <property type="match status" value="1"/>
</dbReference>
<evidence type="ECO:0000256" key="6">
    <source>
        <dbReference type="ARBA" id="ARBA00022840"/>
    </source>
</evidence>
<sequence length="193" mass="21796">MPGLAEIKTLYEQLQSNRLFNNRKCRRCVVLPLHSSLSNEEQQAVFQRPPDGVTKIIISTNIAETSVTIDDVVYVVDTGKMKEKRYDASKGMESLEDSWVSRANALQRKGRAGRVASGVCFHLFTSHCFSHLLAEQQLPEIQRVPLEQLCLRIKILDLFAETSLESVFSRLIEPPRPGQRGRGPTSGCRIWGR</sequence>
<name>A0A9Q1EGK7_SYNKA</name>
<gene>
    <name evidence="9" type="ORF">SKAU_G00373930</name>
</gene>
<feature type="domain" description="Helicase C-terminal" evidence="8">
    <location>
        <begin position="1"/>
        <end position="157"/>
    </location>
</feature>
<dbReference type="SMART" id="SM00490">
    <property type="entry name" value="HELICc"/>
    <property type="match status" value="1"/>
</dbReference>
<dbReference type="PROSITE" id="PS51194">
    <property type="entry name" value="HELICASE_CTER"/>
    <property type="match status" value="1"/>
</dbReference>
<evidence type="ECO:0000313" key="10">
    <source>
        <dbReference type="Proteomes" id="UP001152622"/>
    </source>
</evidence>
<dbReference type="GO" id="GO:0003723">
    <property type="term" value="F:RNA binding"/>
    <property type="evidence" value="ECO:0007669"/>
    <property type="project" value="TreeGrafter"/>
</dbReference>
<dbReference type="GO" id="GO:0016787">
    <property type="term" value="F:hydrolase activity"/>
    <property type="evidence" value="ECO:0007669"/>
    <property type="project" value="UniProtKB-KW"/>
</dbReference>
<dbReference type="AlphaFoldDB" id="A0A9Q1EGK7"/>
<dbReference type="Proteomes" id="UP001152622">
    <property type="component" value="Chromosome 18"/>
</dbReference>
<dbReference type="EMBL" id="JAINUF010000018">
    <property type="protein sequence ID" value="KAJ8338427.1"/>
    <property type="molecule type" value="Genomic_DNA"/>
</dbReference>
<reference evidence="9" key="1">
    <citation type="journal article" date="2023" name="Science">
        <title>Genome structures resolve the early diversification of teleost fishes.</title>
        <authorList>
            <person name="Parey E."/>
            <person name="Louis A."/>
            <person name="Montfort J."/>
            <person name="Bouchez O."/>
            <person name="Roques C."/>
            <person name="Iampietro C."/>
            <person name="Lluch J."/>
            <person name="Castinel A."/>
            <person name="Donnadieu C."/>
            <person name="Desvignes T."/>
            <person name="Floi Bucao C."/>
            <person name="Jouanno E."/>
            <person name="Wen M."/>
            <person name="Mejri S."/>
            <person name="Dirks R."/>
            <person name="Jansen H."/>
            <person name="Henkel C."/>
            <person name="Chen W.J."/>
            <person name="Zahm M."/>
            <person name="Cabau C."/>
            <person name="Klopp C."/>
            <person name="Thompson A.W."/>
            <person name="Robinson-Rechavi M."/>
            <person name="Braasch I."/>
            <person name="Lecointre G."/>
            <person name="Bobe J."/>
            <person name="Postlethwait J.H."/>
            <person name="Berthelot C."/>
            <person name="Roest Crollius H."/>
            <person name="Guiguen Y."/>
        </authorList>
    </citation>
    <scope>NUCLEOTIDE SEQUENCE</scope>
    <source>
        <strain evidence="9">WJC10195</strain>
    </source>
</reference>
<evidence type="ECO:0000256" key="3">
    <source>
        <dbReference type="ARBA" id="ARBA00022741"/>
    </source>
</evidence>
<dbReference type="PANTHER" id="PTHR18934">
    <property type="entry name" value="ATP-DEPENDENT RNA HELICASE"/>
    <property type="match status" value="1"/>
</dbReference>
<organism evidence="9 10">
    <name type="scientific">Synaphobranchus kaupii</name>
    <name type="common">Kaup's arrowtooth eel</name>
    <dbReference type="NCBI Taxonomy" id="118154"/>
    <lineage>
        <taxon>Eukaryota</taxon>
        <taxon>Metazoa</taxon>
        <taxon>Chordata</taxon>
        <taxon>Craniata</taxon>
        <taxon>Vertebrata</taxon>
        <taxon>Euteleostomi</taxon>
        <taxon>Actinopterygii</taxon>
        <taxon>Neopterygii</taxon>
        <taxon>Teleostei</taxon>
        <taxon>Anguilliformes</taxon>
        <taxon>Synaphobranchidae</taxon>
        <taxon>Synaphobranchus</taxon>
    </lineage>
</organism>
<comment type="catalytic activity">
    <reaction evidence="7">
        <text>ATP + H2O = ADP + phosphate + H(+)</text>
        <dbReference type="Rhea" id="RHEA:13065"/>
        <dbReference type="ChEBI" id="CHEBI:15377"/>
        <dbReference type="ChEBI" id="CHEBI:15378"/>
        <dbReference type="ChEBI" id="CHEBI:30616"/>
        <dbReference type="ChEBI" id="CHEBI:43474"/>
        <dbReference type="ChEBI" id="CHEBI:456216"/>
        <dbReference type="EC" id="3.6.4.13"/>
    </reaction>
</comment>
<dbReference type="CDD" id="cd18791">
    <property type="entry name" value="SF2_C_RHA"/>
    <property type="match status" value="1"/>
</dbReference>
<dbReference type="SUPFAM" id="SSF52540">
    <property type="entry name" value="P-loop containing nucleoside triphosphate hydrolases"/>
    <property type="match status" value="1"/>
</dbReference>
<dbReference type="FunFam" id="3.40.50.300:FF:000325">
    <property type="entry name" value="ATP-dependent RNA helicase DHX29"/>
    <property type="match status" value="1"/>
</dbReference>
<evidence type="ECO:0000313" key="9">
    <source>
        <dbReference type="EMBL" id="KAJ8338427.1"/>
    </source>
</evidence>
<proteinExistence type="inferred from homology"/>
<comment type="similarity">
    <text evidence="1">Belongs to the DEAD box helicase family. DEAH subfamily.</text>
</comment>
<comment type="caution">
    <text evidence="9">The sequence shown here is derived from an EMBL/GenBank/DDBJ whole genome shotgun (WGS) entry which is preliminary data.</text>
</comment>
<evidence type="ECO:0000256" key="5">
    <source>
        <dbReference type="ARBA" id="ARBA00022806"/>
    </source>
</evidence>
<evidence type="ECO:0000256" key="7">
    <source>
        <dbReference type="ARBA" id="ARBA00047984"/>
    </source>
</evidence>